<proteinExistence type="predicted"/>
<dbReference type="PANTHER" id="PTHR37422">
    <property type="entry name" value="TEICHURONIC ACID BIOSYNTHESIS PROTEIN TUAE"/>
    <property type="match status" value="1"/>
</dbReference>
<comment type="subcellular location">
    <subcellularLocation>
        <location evidence="1">Membrane</location>
        <topology evidence="1">Multi-pass membrane protein</topology>
    </subcellularLocation>
</comment>
<accession>A0A1I4DH53</accession>
<dbReference type="GO" id="GO:0016874">
    <property type="term" value="F:ligase activity"/>
    <property type="evidence" value="ECO:0007669"/>
    <property type="project" value="UniProtKB-KW"/>
</dbReference>
<gene>
    <name evidence="7" type="ORF">SAMN04488085_104380</name>
</gene>
<evidence type="ECO:0000256" key="1">
    <source>
        <dbReference type="ARBA" id="ARBA00004141"/>
    </source>
</evidence>
<dbReference type="InParanoid" id="A0A1I4DH53"/>
<feature type="transmembrane region" description="Helical" evidence="5">
    <location>
        <begin position="12"/>
        <end position="37"/>
    </location>
</feature>
<dbReference type="STRING" id="504800.SAMN04488085_104380"/>
<keyword evidence="3 5" id="KW-1133">Transmembrane helix</keyword>
<sequence>MLIVKHRFDSSWPRVLMTATVAAGVTLAFLGIFVPAFREWFVRGDSESLSSLTGRTHIWQVLIEASLDRPLVGYGFGALYNEAFTGGSLLREIPGTNAHNMLLQACVETGVIGLALIVSVIFVAGRSLAKRARGPLAFTLLLLLCLNGLGSAGIATVGIAAWLLAMLVYVARSTSHPYRAHVVEEWKAR</sequence>
<evidence type="ECO:0000259" key="6">
    <source>
        <dbReference type="Pfam" id="PF04932"/>
    </source>
</evidence>
<evidence type="ECO:0000313" key="7">
    <source>
        <dbReference type="EMBL" id="SFK92535.1"/>
    </source>
</evidence>
<evidence type="ECO:0000256" key="4">
    <source>
        <dbReference type="ARBA" id="ARBA00023136"/>
    </source>
</evidence>
<dbReference type="AlphaFoldDB" id="A0A1I4DH53"/>
<protein>
    <submittedName>
        <fullName evidence="7">O-antigen ligase like membrane protein</fullName>
    </submittedName>
</protein>
<evidence type="ECO:0000313" key="8">
    <source>
        <dbReference type="Proteomes" id="UP000199152"/>
    </source>
</evidence>
<evidence type="ECO:0000256" key="2">
    <source>
        <dbReference type="ARBA" id="ARBA00022692"/>
    </source>
</evidence>
<keyword evidence="8" id="KW-1185">Reference proteome</keyword>
<feature type="transmembrane region" description="Helical" evidence="5">
    <location>
        <begin position="101"/>
        <end position="124"/>
    </location>
</feature>
<dbReference type="GO" id="GO:0016020">
    <property type="term" value="C:membrane"/>
    <property type="evidence" value="ECO:0007669"/>
    <property type="project" value="UniProtKB-SubCell"/>
</dbReference>
<dbReference type="InterPro" id="IPR007016">
    <property type="entry name" value="O-antigen_ligase-rel_domated"/>
</dbReference>
<name>A0A1I4DH53_9ACTN</name>
<keyword evidence="7" id="KW-0436">Ligase</keyword>
<feature type="domain" description="O-antigen ligase-related" evidence="6">
    <location>
        <begin position="12"/>
        <end position="118"/>
    </location>
</feature>
<evidence type="ECO:0000256" key="3">
    <source>
        <dbReference type="ARBA" id="ARBA00022989"/>
    </source>
</evidence>
<evidence type="ECO:0000256" key="5">
    <source>
        <dbReference type="SAM" id="Phobius"/>
    </source>
</evidence>
<keyword evidence="2 5" id="KW-0812">Transmembrane</keyword>
<reference evidence="7 8" key="1">
    <citation type="submission" date="2016-10" db="EMBL/GenBank/DDBJ databases">
        <authorList>
            <person name="de Groot N.N."/>
        </authorList>
    </citation>
    <scope>NUCLEOTIDE SEQUENCE [LARGE SCALE GENOMIC DNA]</scope>
    <source>
        <strain evidence="7 8">DSM 45317</strain>
    </source>
</reference>
<dbReference type="EMBL" id="FOSW01000004">
    <property type="protein sequence ID" value="SFK92535.1"/>
    <property type="molecule type" value="Genomic_DNA"/>
</dbReference>
<dbReference type="Pfam" id="PF04932">
    <property type="entry name" value="Wzy_C"/>
    <property type="match status" value="1"/>
</dbReference>
<dbReference type="InterPro" id="IPR051533">
    <property type="entry name" value="WaaL-like"/>
</dbReference>
<dbReference type="PANTHER" id="PTHR37422:SF13">
    <property type="entry name" value="LIPOPOLYSACCHARIDE BIOSYNTHESIS PROTEIN PA4999-RELATED"/>
    <property type="match status" value="1"/>
</dbReference>
<organism evidence="7 8">
    <name type="scientific">Geodermatophilus ruber</name>
    <dbReference type="NCBI Taxonomy" id="504800"/>
    <lineage>
        <taxon>Bacteria</taxon>
        <taxon>Bacillati</taxon>
        <taxon>Actinomycetota</taxon>
        <taxon>Actinomycetes</taxon>
        <taxon>Geodermatophilales</taxon>
        <taxon>Geodermatophilaceae</taxon>
        <taxon>Geodermatophilus</taxon>
    </lineage>
</organism>
<keyword evidence="4 5" id="KW-0472">Membrane</keyword>
<dbReference type="Proteomes" id="UP000199152">
    <property type="component" value="Unassembled WGS sequence"/>
</dbReference>
<feature type="transmembrane region" description="Helical" evidence="5">
    <location>
        <begin position="136"/>
        <end position="169"/>
    </location>
</feature>